<reference evidence="2 3" key="1">
    <citation type="submission" date="2020-08" db="EMBL/GenBank/DDBJ databases">
        <title>Sequencing the genomes of 1000 actinobacteria strains.</title>
        <authorList>
            <person name="Klenk H.-P."/>
        </authorList>
    </citation>
    <scope>NUCLEOTIDE SEQUENCE [LARGE SCALE GENOMIC DNA]</scope>
    <source>
        <strain evidence="2 3">DSM 44230</strain>
    </source>
</reference>
<keyword evidence="1" id="KW-1133">Transmembrane helix</keyword>
<sequence>MTTEQPETLARPLAARIATEMLAPWVWVLALPLLVAWPATGHRIGPTLLWGLVVGVTGAVLPMLVILRGAKAGRYDTHHVHNREGRTVPLLLCLASLSTGWLILFLGQAPHQLISLAAAMFVSLLACVAITLGARWKISLHAAVAAGAVVMLVLVYGPWLWLGALLAAWVMWSRVALRDHTTGQVLVGGAVGILAGGGGYLGLELLLT</sequence>
<feature type="transmembrane region" description="Helical" evidence="1">
    <location>
        <begin position="184"/>
        <end position="207"/>
    </location>
</feature>
<proteinExistence type="predicted"/>
<comment type="caution">
    <text evidence="2">The sequence shown here is derived from an EMBL/GenBank/DDBJ whole genome shotgun (WGS) entry which is preliminary data.</text>
</comment>
<dbReference type="EMBL" id="JACHMH010000001">
    <property type="protein sequence ID" value="MBB4674833.1"/>
    <property type="molecule type" value="Genomic_DNA"/>
</dbReference>
<feature type="transmembrane region" description="Helical" evidence="1">
    <location>
        <begin position="47"/>
        <end position="67"/>
    </location>
</feature>
<evidence type="ECO:0000256" key="1">
    <source>
        <dbReference type="SAM" id="Phobius"/>
    </source>
</evidence>
<evidence type="ECO:0000313" key="3">
    <source>
        <dbReference type="Proteomes" id="UP000533598"/>
    </source>
</evidence>
<feature type="transmembrane region" description="Helical" evidence="1">
    <location>
        <begin position="144"/>
        <end position="172"/>
    </location>
</feature>
<accession>A0A7W7C5D0</accession>
<feature type="transmembrane region" description="Helical" evidence="1">
    <location>
        <begin position="113"/>
        <end position="132"/>
    </location>
</feature>
<feature type="transmembrane region" description="Helical" evidence="1">
    <location>
        <begin position="21"/>
        <end position="41"/>
    </location>
</feature>
<protein>
    <submittedName>
        <fullName evidence="2">Membrane-associated phospholipid phosphatase</fullName>
    </submittedName>
</protein>
<organism evidence="2 3">
    <name type="scientific">Crossiella cryophila</name>
    <dbReference type="NCBI Taxonomy" id="43355"/>
    <lineage>
        <taxon>Bacteria</taxon>
        <taxon>Bacillati</taxon>
        <taxon>Actinomycetota</taxon>
        <taxon>Actinomycetes</taxon>
        <taxon>Pseudonocardiales</taxon>
        <taxon>Pseudonocardiaceae</taxon>
        <taxon>Crossiella</taxon>
    </lineage>
</organism>
<dbReference type="RefSeq" id="WP_185000904.1">
    <property type="nucleotide sequence ID" value="NZ_BAAAUI010000024.1"/>
</dbReference>
<evidence type="ECO:0000313" key="2">
    <source>
        <dbReference type="EMBL" id="MBB4674833.1"/>
    </source>
</evidence>
<keyword evidence="1" id="KW-0812">Transmembrane</keyword>
<dbReference type="Proteomes" id="UP000533598">
    <property type="component" value="Unassembled WGS sequence"/>
</dbReference>
<dbReference type="AlphaFoldDB" id="A0A7W7C5D0"/>
<name>A0A7W7C5D0_9PSEU</name>
<keyword evidence="3" id="KW-1185">Reference proteome</keyword>
<keyword evidence="1" id="KW-0472">Membrane</keyword>
<feature type="transmembrane region" description="Helical" evidence="1">
    <location>
        <begin position="88"/>
        <end position="107"/>
    </location>
</feature>
<gene>
    <name evidence="2" type="ORF">HNR67_000951</name>
</gene>